<feature type="region of interest" description="Disordered" evidence="1">
    <location>
        <begin position="65"/>
        <end position="111"/>
    </location>
</feature>
<keyword evidence="2" id="KW-1133">Transmembrane helix</keyword>
<sequence>MPDREIYTKFSGRIGRHARQGETRALCPGDKAVMRSIFLAWVLAAIFAALPVFAGVTGVAPGIKESQPAFKGPQPKVNVLKKPGFIPKTGEQSGSSTETQPETTQETPAQTVSDIQIQAVEFRTFPNLPACRLKLVVSLTNTGDTPTSSNLVLRPVYRLAAGVLETAASDIAVPSLAAGETRECMGSVPLRDNLEREVLVELRDGGTVLTSGVSQMPPVAKPSGDNVALGEATFAPPLVYVVVHNTGNADVTGVSLHMQGLPDTDGSQPVNIMSTGIPCLPAGGSGVAEFTVPATPFAAYKVRLSATEAIQQIAEKIYPRP</sequence>
<dbReference type="Proteomes" id="UP000199581">
    <property type="component" value="Unassembled WGS sequence"/>
</dbReference>
<keyword evidence="4" id="KW-1185">Reference proteome</keyword>
<dbReference type="AlphaFoldDB" id="A0A8G2F7W5"/>
<organism evidence="3 4">
    <name type="scientific">Desulfomicrobium norvegicum (strain DSM 1741 / NCIMB 8310)</name>
    <name type="common">Desulfovibrio baculatus (strain Norway 4)</name>
    <name type="synonym">Desulfovibrio desulfuricans (strain Norway 4)</name>
    <dbReference type="NCBI Taxonomy" id="52561"/>
    <lineage>
        <taxon>Bacteria</taxon>
        <taxon>Pseudomonadati</taxon>
        <taxon>Thermodesulfobacteriota</taxon>
        <taxon>Desulfovibrionia</taxon>
        <taxon>Desulfovibrionales</taxon>
        <taxon>Desulfomicrobiaceae</taxon>
        <taxon>Desulfomicrobium</taxon>
    </lineage>
</organism>
<keyword evidence="2" id="KW-0472">Membrane</keyword>
<name>A0A8G2F7W5_DESNO</name>
<feature type="compositionally biased region" description="Low complexity" evidence="1">
    <location>
        <begin position="91"/>
        <end position="111"/>
    </location>
</feature>
<reference evidence="3 4" key="1">
    <citation type="submission" date="2016-10" db="EMBL/GenBank/DDBJ databases">
        <authorList>
            <person name="Varghese N."/>
            <person name="Submissions S."/>
        </authorList>
    </citation>
    <scope>NUCLEOTIDE SEQUENCE [LARGE SCALE GENOMIC DNA]</scope>
    <source>
        <strain evidence="3 4">DSM 1741</strain>
    </source>
</reference>
<gene>
    <name evidence="3" type="ORF">SAMN05421830_10521</name>
</gene>
<keyword evidence="2" id="KW-0812">Transmembrane</keyword>
<accession>A0A8G2F7W5</accession>
<feature type="transmembrane region" description="Helical" evidence="2">
    <location>
        <begin position="38"/>
        <end position="60"/>
    </location>
</feature>
<dbReference type="EMBL" id="FOTO01000005">
    <property type="protein sequence ID" value="SFL69635.1"/>
    <property type="molecule type" value="Genomic_DNA"/>
</dbReference>
<evidence type="ECO:0000313" key="3">
    <source>
        <dbReference type="EMBL" id="SFL69635.1"/>
    </source>
</evidence>
<protein>
    <submittedName>
        <fullName evidence="3">Uncharacterized protein</fullName>
    </submittedName>
</protein>
<proteinExistence type="predicted"/>
<evidence type="ECO:0000256" key="2">
    <source>
        <dbReference type="SAM" id="Phobius"/>
    </source>
</evidence>
<evidence type="ECO:0000313" key="4">
    <source>
        <dbReference type="Proteomes" id="UP000199581"/>
    </source>
</evidence>
<evidence type="ECO:0000256" key="1">
    <source>
        <dbReference type="SAM" id="MobiDB-lite"/>
    </source>
</evidence>
<comment type="caution">
    <text evidence="3">The sequence shown here is derived from an EMBL/GenBank/DDBJ whole genome shotgun (WGS) entry which is preliminary data.</text>
</comment>